<reference evidence="2 3" key="1">
    <citation type="submission" date="2014-07" db="EMBL/GenBank/DDBJ databases">
        <title>Whole Genome Sequence of the Amycolatopsis methanolica 239.</title>
        <authorList>
            <person name="Tang B."/>
        </authorList>
    </citation>
    <scope>NUCLEOTIDE SEQUENCE [LARGE SCALE GENOMIC DNA]</scope>
    <source>
        <strain evidence="2 3">239</strain>
    </source>
</reference>
<dbReference type="OrthoDB" id="4242542at2"/>
<organism evidence="2 3">
    <name type="scientific">Amycolatopsis methanolica 239</name>
    <dbReference type="NCBI Taxonomy" id="1068978"/>
    <lineage>
        <taxon>Bacteria</taxon>
        <taxon>Bacillati</taxon>
        <taxon>Actinomycetota</taxon>
        <taxon>Actinomycetes</taxon>
        <taxon>Pseudonocardiales</taxon>
        <taxon>Pseudonocardiaceae</taxon>
        <taxon>Amycolatopsis</taxon>
        <taxon>Amycolatopsis methanolica group</taxon>
    </lineage>
</organism>
<dbReference type="Proteomes" id="UP000062973">
    <property type="component" value="Chromosome"/>
</dbReference>
<dbReference type="RefSeq" id="WP_017983145.1">
    <property type="nucleotide sequence ID" value="NZ_AQUL01000001.1"/>
</dbReference>
<dbReference type="EMBL" id="CP009110">
    <property type="protein sequence ID" value="AIJ24307.1"/>
    <property type="molecule type" value="Genomic_DNA"/>
</dbReference>
<dbReference type="AlphaFoldDB" id="A0A076N2U3"/>
<gene>
    <name evidence="2" type="ORF">AMETH_4215</name>
</gene>
<sequence length="72" mass="7768">MTERTAMLHGDTVYRIHWKLGADVLVGVCHCGAEHESEDPVELWEWLLAHPDGHDDPAPAGDPVLAGAGSAR</sequence>
<keyword evidence="3" id="KW-1185">Reference proteome</keyword>
<dbReference type="HOGENOM" id="CLU_193835_0_0_11"/>
<evidence type="ECO:0000313" key="3">
    <source>
        <dbReference type="Proteomes" id="UP000062973"/>
    </source>
</evidence>
<dbReference type="PATRIC" id="fig|1068978.7.peg.4516"/>
<evidence type="ECO:0000313" key="2">
    <source>
        <dbReference type="EMBL" id="AIJ24307.1"/>
    </source>
</evidence>
<proteinExistence type="predicted"/>
<dbReference type="KEGG" id="amq:AMETH_4215"/>
<protein>
    <submittedName>
        <fullName evidence="2">Uncharacterized protein</fullName>
    </submittedName>
</protein>
<feature type="region of interest" description="Disordered" evidence="1">
    <location>
        <begin position="52"/>
        <end position="72"/>
    </location>
</feature>
<accession>A0A076N2U3</accession>
<name>A0A076N2U3_AMYME</name>
<dbReference type="eggNOG" id="ENOG502ZUHE">
    <property type="taxonomic scope" value="Bacteria"/>
</dbReference>
<dbReference type="STRING" id="1068978.AMETH_4215"/>
<evidence type="ECO:0000256" key="1">
    <source>
        <dbReference type="SAM" id="MobiDB-lite"/>
    </source>
</evidence>